<dbReference type="InterPro" id="IPR019812">
    <property type="entry name" value="Hydgase_assmbl_chp_CS"/>
</dbReference>
<dbReference type="InterPro" id="IPR038527">
    <property type="entry name" value="HupH_C_sf"/>
</dbReference>
<evidence type="ECO:0000256" key="2">
    <source>
        <dbReference type="ARBA" id="ARBA00010832"/>
    </source>
</evidence>
<dbReference type="KEGG" id="rpm:RSPPHO_00272"/>
<dbReference type="InterPro" id="IPR006894">
    <property type="entry name" value="HupH_Hydgase_express_prot_C"/>
</dbReference>
<evidence type="ECO:0000256" key="1">
    <source>
        <dbReference type="ARBA" id="ARBA00006018"/>
    </source>
</evidence>
<dbReference type="PROSITE" id="PS01097">
    <property type="entry name" value="HUPF_HYPC"/>
    <property type="match status" value="1"/>
</dbReference>
<dbReference type="RefSeq" id="WP_014413538.1">
    <property type="nucleotide sequence ID" value="NC_017059.1"/>
</dbReference>
<dbReference type="HOGENOM" id="CLU_828683_0_0_5"/>
<name>H6SN22_PARPM</name>
<dbReference type="PRINTS" id="PR00445">
    <property type="entry name" value="HUPFHYPC"/>
</dbReference>
<dbReference type="AlphaFoldDB" id="H6SN22"/>
<dbReference type="STRING" id="1150469.RSPPHO_00272"/>
<protein>
    <submittedName>
        <fullName evidence="4">Hydrogenase expression/formation protein hupH</fullName>
    </submittedName>
</protein>
<evidence type="ECO:0000313" key="5">
    <source>
        <dbReference type="Proteomes" id="UP000033220"/>
    </source>
</evidence>
<evidence type="ECO:0000313" key="4">
    <source>
        <dbReference type="EMBL" id="CCG06898.1"/>
    </source>
</evidence>
<dbReference type="Proteomes" id="UP000033220">
    <property type="component" value="Chromosome DSM 122"/>
</dbReference>
<organism evidence="4 5">
    <name type="scientific">Pararhodospirillum photometricum DSM 122</name>
    <dbReference type="NCBI Taxonomy" id="1150469"/>
    <lineage>
        <taxon>Bacteria</taxon>
        <taxon>Pseudomonadati</taxon>
        <taxon>Pseudomonadota</taxon>
        <taxon>Alphaproteobacteria</taxon>
        <taxon>Rhodospirillales</taxon>
        <taxon>Rhodospirillaceae</taxon>
        <taxon>Pararhodospirillum</taxon>
    </lineage>
</organism>
<proteinExistence type="inferred from homology"/>
<comment type="similarity">
    <text evidence="2">Belongs to the HupH/HyaF family.</text>
</comment>
<dbReference type="Gene3D" id="3.30.1370.140">
    <property type="entry name" value="HupH hydrogenase expression protein, C-terminal domain"/>
    <property type="match status" value="2"/>
</dbReference>
<dbReference type="eggNOG" id="COG1773">
    <property type="taxonomic scope" value="Bacteria"/>
</dbReference>
<dbReference type="SUPFAM" id="SSF159127">
    <property type="entry name" value="HupF/HypC-like"/>
    <property type="match status" value="1"/>
</dbReference>
<comment type="similarity">
    <text evidence="1">Belongs to the HupF/HypC family.</text>
</comment>
<dbReference type="Pfam" id="PF01455">
    <property type="entry name" value="HupF_HypC"/>
    <property type="match status" value="1"/>
</dbReference>
<accession>H6SN22</accession>
<dbReference type="Gene3D" id="2.30.30.140">
    <property type="match status" value="1"/>
</dbReference>
<dbReference type="InterPro" id="IPR001109">
    <property type="entry name" value="Hydrogenase_HupF/HypC"/>
</dbReference>
<dbReference type="EMBL" id="HE663493">
    <property type="protein sequence ID" value="CCG06898.1"/>
    <property type="molecule type" value="Genomic_DNA"/>
</dbReference>
<evidence type="ECO:0000259" key="3">
    <source>
        <dbReference type="Pfam" id="PF04809"/>
    </source>
</evidence>
<sequence length="335" mass="35528">MCLGVPLRVEQLEEDGAFGLARERGGSVQRLDLRLVAPVTAGQWVLSFAGAARSLLSDEEARQVADALEALEAVMRGENVDHLFADLVNREPTLPPGLLPPEPPPVAPRDSVRAVLAQVGAALRADVPLRLDLAALDPPAHALLGEILGAGDIAGTVSDDAGRVVTRLQESILPGVWRLEEEGRPVLEVGDCPGVVRREGQDGSALPLPPGDAGMARAVVSELAAAQERLGAQAVGEAPHTVVLSRQPLGQGDLAALAEALGPGRLTLQVRGSLPSRLVSTARRHVWQREHYHLDGRLFLHTLEVGDVPEAFRAYPEDRADAAQRLETLMDAALS</sequence>
<dbReference type="OrthoDB" id="6560677at2"/>
<dbReference type="PANTHER" id="PTHR35177:SF1">
    <property type="entry name" value="HYDROGENASE MATURATION FACTOR HYPC"/>
    <property type="match status" value="1"/>
</dbReference>
<keyword evidence="5" id="KW-1185">Reference proteome</keyword>
<gene>
    <name evidence="4" type="ORF">RSPPHO_00272</name>
</gene>
<dbReference type="GO" id="GO:1902670">
    <property type="term" value="F:carbon dioxide binding"/>
    <property type="evidence" value="ECO:0007669"/>
    <property type="project" value="TreeGrafter"/>
</dbReference>
<dbReference type="eggNOG" id="COG0298">
    <property type="taxonomic scope" value="Bacteria"/>
</dbReference>
<reference evidence="4 5" key="1">
    <citation type="submission" date="2012-02" db="EMBL/GenBank/DDBJ databases">
        <title>Shotgun genome sequence of Phaeospirillum photometricum DSM 122.</title>
        <authorList>
            <person name="Duquesne K."/>
            <person name="Sturgis J."/>
        </authorList>
    </citation>
    <scope>NUCLEOTIDE SEQUENCE [LARGE SCALE GENOMIC DNA]</scope>
    <source>
        <strain evidence="5">DSM122</strain>
    </source>
</reference>
<dbReference type="PATRIC" id="fig|1150469.3.peg.328"/>
<dbReference type="GO" id="GO:0051604">
    <property type="term" value="P:protein maturation"/>
    <property type="evidence" value="ECO:0007669"/>
    <property type="project" value="TreeGrafter"/>
</dbReference>
<dbReference type="NCBIfam" id="TIGR00074">
    <property type="entry name" value="hypC_hupF"/>
    <property type="match status" value="1"/>
</dbReference>
<dbReference type="GO" id="GO:0005506">
    <property type="term" value="F:iron ion binding"/>
    <property type="evidence" value="ECO:0007669"/>
    <property type="project" value="TreeGrafter"/>
</dbReference>
<feature type="domain" description="HupH hydrogenase expression protein C-terminal" evidence="3">
    <location>
        <begin position="216"/>
        <end position="331"/>
    </location>
</feature>
<dbReference type="PANTHER" id="PTHR35177">
    <property type="entry name" value="HYDROGENASE MATURATION FACTOR HYBG"/>
    <property type="match status" value="1"/>
</dbReference>
<dbReference type="Pfam" id="PF04809">
    <property type="entry name" value="HupH_C"/>
    <property type="match status" value="1"/>
</dbReference>